<name>A0A364RH92_9BACT</name>
<organism evidence="1 2">
    <name type="scientific">Pontibacter arcticus</name>
    <dbReference type="NCBI Taxonomy" id="2080288"/>
    <lineage>
        <taxon>Bacteria</taxon>
        <taxon>Pseudomonadati</taxon>
        <taxon>Bacteroidota</taxon>
        <taxon>Cytophagia</taxon>
        <taxon>Cytophagales</taxon>
        <taxon>Hymenobacteraceae</taxon>
        <taxon>Pontibacter</taxon>
    </lineage>
</organism>
<dbReference type="InterPro" id="IPR029045">
    <property type="entry name" value="ClpP/crotonase-like_dom_sf"/>
</dbReference>
<gene>
    <name evidence="1" type="ORF">DP923_00785</name>
</gene>
<evidence type="ECO:0000313" key="2">
    <source>
        <dbReference type="Proteomes" id="UP000251692"/>
    </source>
</evidence>
<dbReference type="EMBL" id="QMDV01000001">
    <property type="protein sequence ID" value="RAU83643.1"/>
    <property type="molecule type" value="Genomic_DNA"/>
</dbReference>
<sequence>MAQRVAKIKNSNHYTPDSTLTDRQVDNLFAFAKVYGYVKYFYPLKDKEHINWNFVATAGTQKIISAENSVALRDSLTAFFRPIAPLLKISSNPEAAEILSKKALQSTLDATESSGRYYYNYHEGLGQDKQDLPPVSRIITSSLYKSKTLEADQQTYFHLVTAGTILPVDSLYSAQIGEDLFCSLPLVLTEKNYENNQAYKRHRKKYKPNLNLHHDRIANLVILWNIFQHFHPYLENTGGWNKVFFRTMKQASPAMDKNSFAKLQYALIASLKDGHANIANSNSIGIYKRPTLPAIETGWIEGQIVVTKVNMTDTTIQQGDILEKIDSVEANVAVENLKKYTSSADEHNLDLIAGERVLSWQKTVSLKITDSAGNRKDAMLSRNPKLKKVVKPATIRKLDNNIYLLDASTLNEKEIETNLTELKQAKGIIVDLRTRPSANFLTGVLPYFIKAEVETGNWFIPHYTFPDQVNVKYKPTGKYVIKPNGKYLNAAKVFLIGHHTFSYGETCAEVIDHYKLGKTIGWYTASTNGNINFSGIGKQQTTWTGMKVMKRDGSPYHGVGIKPEILVEPNLHDIRSGKASEVEAAIKYLTGY</sequence>
<accession>A0A364RH92</accession>
<dbReference type="Proteomes" id="UP000251692">
    <property type="component" value="Unassembled WGS sequence"/>
</dbReference>
<comment type="caution">
    <text evidence="1">The sequence shown here is derived from an EMBL/GenBank/DDBJ whole genome shotgun (WGS) entry which is preliminary data.</text>
</comment>
<dbReference type="Gene3D" id="3.90.226.10">
    <property type="entry name" value="2-enoyl-CoA Hydratase, Chain A, domain 1"/>
    <property type="match status" value="1"/>
</dbReference>
<reference evidence="1 2" key="2">
    <citation type="submission" date="2018-07" db="EMBL/GenBank/DDBJ databases">
        <title>Pontibacter sp. 2b14 genomic sequence and assembly.</title>
        <authorList>
            <person name="Du Z.-J."/>
        </authorList>
    </citation>
    <scope>NUCLEOTIDE SEQUENCE [LARGE SCALE GENOMIC DNA]</scope>
    <source>
        <strain evidence="1 2">2b14</strain>
    </source>
</reference>
<evidence type="ECO:0000313" key="1">
    <source>
        <dbReference type="EMBL" id="RAU83643.1"/>
    </source>
</evidence>
<keyword evidence="2" id="KW-1185">Reference proteome</keyword>
<evidence type="ECO:0008006" key="3">
    <source>
        <dbReference type="Google" id="ProtNLM"/>
    </source>
</evidence>
<dbReference type="AlphaFoldDB" id="A0A364RH92"/>
<dbReference type="SUPFAM" id="SSF52096">
    <property type="entry name" value="ClpP/crotonase"/>
    <property type="match status" value="1"/>
</dbReference>
<protein>
    <recommendedName>
        <fullName evidence="3">Tail specific protease domain-containing protein</fullName>
    </recommendedName>
</protein>
<proteinExistence type="predicted"/>
<reference evidence="1 2" key="1">
    <citation type="submission" date="2018-06" db="EMBL/GenBank/DDBJ databases">
        <authorList>
            <person name="Liu Z.-W."/>
        </authorList>
    </citation>
    <scope>NUCLEOTIDE SEQUENCE [LARGE SCALE GENOMIC DNA]</scope>
    <source>
        <strain evidence="1 2">2b14</strain>
    </source>
</reference>